<evidence type="ECO:0000256" key="3">
    <source>
        <dbReference type="ARBA" id="ARBA00022806"/>
    </source>
</evidence>
<dbReference type="PANTHER" id="PTHR12131">
    <property type="entry name" value="ATP-DEPENDENT RNA AND DNA HELICASE"/>
    <property type="match status" value="1"/>
</dbReference>
<gene>
    <name evidence="7" type="ORF">HBA54_21080</name>
</gene>
<dbReference type="GO" id="GO:0005524">
    <property type="term" value="F:ATP binding"/>
    <property type="evidence" value="ECO:0007669"/>
    <property type="project" value="UniProtKB-KW"/>
</dbReference>
<organism evidence="7 8">
    <name type="scientific">Pelagibius litoralis</name>
    <dbReference type="NCBI Taxonomy" id="374515"/>
    <lineage>
        <taxon>Bacteria</taxon>
        <taxon>Pseudomonadati</taxon>
        <taxon>Pseudomonadota</taxon>
        <taxon>Alphaproteobacteria</taxon>
        <taxon>Rhodospirillales</taxon>
        <taxon>Rhodovibrionaceae</taxon>
        <taxon>Pelagibius</taxon>
    </lineage>
</organism>
<dbReference type="InterPro" id="IPR027417">
    <property type="entry name" value="P-loop_NTPase"/>
</dbReference>
<keyword evidence="2" id="KW-0378">Hydrolase</keyword>
<protein>
    <submittedName>
        <fullName evidence="7">Disulfide oxidoreductase</fullName>
    </submittedName>
</protein>
<evidence type="ECO:0000259" key="6">
    <source>
        <dbReference type="PROSITE" id="PS51194"/>
    </source>
</evidence>
<sequence>MSLFAQAQDKAQVTAVLGPTNTGKTYLAIDRMLGHSSGMIGFPLRLLARENYERIVQIKGAAQVALVTGEEKIVPPGARYFCCTVESMPVDRPVSFLAVDEIQLCADPERGHIFTDRLLHARGFAETMFLGAETIRPVLQALVPEAIFVTRPRFSTLSYTGPQKLTRLPPRSAVVAFSASEVYATAELLRRQRGGTAVVLGALSPRTRNAQVAMFEAGEVDYLVATDAIGMGLNLNLDHVAFAKLRKFDGRGQRRLTAPEVGQIAGRAGRHMNDGTFGTTTEIGPLSDSLVEAVENHVFPPLAFVHWRNPDLDFRDPEHLLKSLDRRPPRPEMLLAQQADDQVALAILAKEAEIAALATTPANVALLWEVCQVPDFRKILSDHHAQLLAQIYVRLMTNEGRLPEDWVAAQLARLERSDGDIDQLVARIAHIRTWTYITHRGDWLDDVEHWQDRARAIEDALSDALHERLTQRFVDRRAAVLVRRLRGDGELIGAVRKNGEVVVEGEFVGRFAGFRFELDEEAKGEDARPLLAAARRALVGEIPRRIKQLEQDNDGAFALSGNEITWRGTPVARLQAGDTALTPGIEVLHSDFLDGPARERLRKRCMLWLTRHIQATLKPLIAVQKAELSAPGRGLLFQLVEALGTLPRRPLSAQIALLTKADRKALAALGVRLGAASLFLPRLQQPRMLQLRARLWALRAGCEEPPLPSVGTKLFELTDAASLTRDVEGFCHALGFRLATRRSGAPLAVRADVLERLSREAYRLSAENGSLSLTAELCKLAEATEADMAVLLFALGYRRQQEGEGTVSYSRRGARAKPRQNAAAGVAATAENKPAKRPKKRGRKPSRQSLEDEKRYADSPFAVLRNLALSGK</sequence>
<dbReference type="InterPro" id="IPR001650">
    <property type="entry name" value="Helicase_C-like"/>
</dbReference>
<dbReference type="PANTHER" id="PTHR12131:SF1">
    <property type="entry name" value="ATP-DEPENDENT RNA HELICASE SUPV3L1, MITOCHONDRIAL-RELATED"/>
    <property type="match status" value="1"/>
</dbReference>
<dbReference type="Gene3D" id="3.40.50.300">
    <property type="entry name" value="P-loop containing nucleotide triphosphate hydrolases"/>
    <property type="match status" value="2"/>
</dbReference>
<dbReference type="SUPFAM" id="SSF52540">
    <property type="entry name" value="P-loop containing nucleoside triphosphate hydrolases"/>
    <property type="match status" value="2"/>
</dbReference>
<evidence type="ECO:0000256" key="5">
    <source>
        <dbReference type="SAM" id="MobiDB-lite"/>
    </source>
</evidence>
<proteinExistence type="predicted"/>
<dbReference type="SMART" id="SM00490">
    <property type="entry name" value="HELICc"/>
    <property type="match status" value="1"/>
</dbReference>
<evidence type="ECO:0000256" key="4">
    <source>
        <dbReference type="ARBA" id="ARBA00022840"/>
    </source>
</evidence>
<dbReference type="InterPro" id="IPR050699">
    <property type="entry name" value="RNA-DNA_Helicase"/>
</dbReference>
<feature type="domain" description="Helicase C-terminal" evidence="6">
    <location>
        <begin position="160"/>
        <end position="311"/>
    </location>
</feature>
<keyword evidence="4" id="KW-0067">ATP-binding</keyword>
<feature type="compositionally biased region" description="Basic residues" evidence="5">
    <location>
        <begin position="835"/>
        <end position="846"/>
    </location>
</feature>
<dbReference type="PROSITE" id="PS51194">
    <property type="entry name" value="HELICASE_CTER"/>
    <property type="match status" value="1"/>
</dbReference>
<evidence type="ECO:0000313" key="8">
    <source>
        <dbReference type="Proteomes" id="UP000761264"/>
    </source>
</evidence>
<keyword evidence="3" id="KW-0347">Helicase</keyword>
<feature type="region of interest" description="Disordered" evidence="5">
    <location>
        <begin position="804"/>
        <end position="855"/>
    </location>
</feature>
<evidence type="ECO:0000256" key="1">
    <source>
        <dbReference type="ARBA" id="ARBA00022741"/>
    </source>
</evidence>
<dbReference type="Pfam" id="PF00271">
    <property type="entry name" value="Helicase_C"/>
    <property type="match status" value="1"/>
</dbReference>
<dbReference type="GO" id="GO:0016787">
    <property type="term" value="F:hydrolase activity"/>
    <property type="evidence" value="ECO:0007669"/>
    <property type="project" value="UniProtKB-KW"/>
</dbReference>
<dbReference type="Proteomes" id="UP000761264">
    <property type="component" value="Unassembled WGS sequence"/>
</dbReference>
<dbReference type="InterPro" id="IPR055206">
    <property type="entry name" value="DEXQc_SUV3"/>
</dbReference>
<dbReference type="RefSeq" id="WP_167228361.1">
    <property type="nucleotide sequence ID" value="NZ_JAAQPH010000018.1"/>
</dbReference>
<comment type="caution">
    <text evidence="7">The sequence shown here is derived from an EMBL/GenBank/DDBJ whole genome shotgun (WGS) entry which is preliminary data.</text>
</comment>
<name>A0A967F0X9_9PROT</name>
<dbReference type="GO" id="GO:0004386">
    <property type="term" value="F:helicase activity"/>
    <property type="evidence" value="ECO:0007669"/>
    <property type="project" value="UniProtKB-KW"/>
</dbReference>
<reference evidence="7" key="1">
    <citation type="submission" date="2020-03" db="EMBL/GenBank/DDBJ databases">
        <title>Genome of Pelagibius litoralis DSM 21314T.</title>
        <authorList>
            <person name="Wang G."/>
        </authorList>
    </citation>
    <scope>NUCLEOTIDE SEQUENCE</scope>
    <source>
        <strain evidence="7">DSM 21314</strain>
    </source>
</reference>
<keyword evidence="1" id="KW-0547">Nucleotide-binding</keyword>
<evidence type="ECO:0000256" key="2">
    <source>
        <dbReference type="ARBA" id="ARBA00022801"/>
    </source>
</evidence>
<dbReference type="AlphaFoldDB" id="A0A967F0X9"/>
<dbReference type="Pfam" id="PF22527">
    <property type="entry name" value="DEXQc_Suv3"/>
    <property type="match status" value="1"/>
</dbReference>
<evidence type="ECO:0000313" key="7">
    <source>
        <dbReference type="EMBL" id="NIA71096.1"/>
    </source>
</evidence>
<keyword evidence="8" id="KW-1185">Reference proteome</keyword>
<accession>A0A967F0X9</accession>
<dbReference type="EMBL" id="JAAQPH010000018">
    <property type="protein sequence ID" value="NIA71096.1"/>
    <property type="molecule type" value="Genomic_DNA"/>
</dbReference>